<dbReference type="GO" id="GO:0045892">
    <property type="term" value="P:negative regulation of DNA-templated transcription"/>
    <property type="evidence" value="ECO:0007669"/>
    <property type="project" value="InterPro"/>
</dbReference>
<dbReference type="Pfam" id="PF02909">
    <property type="entry name" value="TetR_C_1"/>
    <property type="match status" value="1"/>
</dbReference>
<keyword evidence="8" id="KW-1185">Reference proteome</keyword>
<dbReference type="EMBL" id="JACCAA010000001">
    <property type="protein sequence ID" value="NYG57080.1"/>
    <property type="molecule type" value="Genomic_DNA"/>
</dbReference>
<dbReference type="RefSeq" id="WP_179500402.1">
    <property type="nucleotide sequence ID" value="NZ_JACCAA010000001.1"/>
</dbReference>
<keyword evidence="1" id="KW-0805">Transcription regulation</keyword>
<feature type="region of interest" description="Disordered" evidence="5">
    <location>
        <begin position="1"/>
        <end position="21"/>
    </location>
</feature>
<evidence type="ECO:0000259" key="6">
    <source>
        <dbReference type="PROSITE" id="PS50977"/>
    </source>
</evidence>
<evidence type="ECO:0000256" key="5">
    <source>
        <dbReference type="SAM" id="MobiDB-lite"/>
    </source>
</evidence>
<accession>A0A7Y9S003</accession>
<evidence type="ECO:0000313" key="8">
    <source>
        <dbReference type="Proteomes" id="UP000540656"/>
    </source>
</evidence>
<evidence type="ECO:0000256" key="2">
    <source>
        <dbReference type="ARBA" id="ARBA00023125"/>
    </source>
</evidence>
<comment type="caution">
    <text evidence="7">The sequence shown here is derived from an EMBL/GenBank/DDBJ whole genome shotgun (WGS) entry which is preliminary data.</text>
</comment>
<feature type="domain" description="HTH tetR-type" evidence="6">
    <location>
        <begin position="20"/>
        <end position="80"/>
    </location>
</feature>
<evidence type="ECO:0000256" key="1">
    <source>
        <dbReference type="ARBA" id="ARBA00023015"/>
    </source>
</evidence>
<dbReference type="PANTHER" id="PTHR30055:SF151">
    <property type="entry name" value="TRANSCRIPTIONAL REGULATORY PROTEIN"/>
    <property type="match status" value="1"/>
</dbReference>
<feature type="DNA-binding region" description="H-T-H motif" evidence="4">
    <location>
        <begin position="43"/>
        <end position="62"/>
    </location>
</feature>
<keyword evidence="2 4" id="KW-0238">DNA-binding</keyword>
<evidence type="ECO:0000256" key="3">
    <source>
        <dbReference type="ARBA" id="ARBA00023163"/>
    </source>
</evidence>
<name>A0A7Y9S003_9ACTN</name>
<gene>
    <name evidence="7" type="ORF">BJ980_000003</name>
</gene>
<dbReference type="AlphaFoldDB" id="A0A7Y9S003"/>
<sequence length="228" mass="23962">MDASPTPVVRRGRPPRGTSTLSRTAVVEATLRVSDADGIAAVSMRSVARELGVDPKSLYNHVHDKEDLLDAIAEHVLGGLDFPPATGDLATDLRAIAHGFRERALLHPEAAYLVLTRPLGSLEALAPVEAVLGVLHRAGFAAPESVHLLRSLLATVVGTLLREVSAGPTYGSADEAVVADRQAVLGSSGLPSVAAAAADLARFDREQEFSFTVDLAIEAVANRVPTQR</sequence>
<proteinExistence type="predicted"/>
<dbReference type="GO" id="GO:0000976">
    <property type="term" value="F:transcription cis-regulatory region binding"/>
    <property type="evidence" value="ECO:0007669"/>
    <property type="project" value="TreeGrafter"/>
</dbReference>
<dbReference type="Pfam" id="PF00440">
    <property type="entry name" value="TetR_N"/>
    <property type="match status" value="1"/>
</dbReference>
<dbReference type="Gene3D" id="1.10.357.10">
    <property type="entry name" value="Tetracycline Repressor, domain 2"/>
    <property type="match status" value="1"/>
</dbReference>
<evidence type="ECO:0000313" key="7">
    <source>
        <dbReference type="EMBL" id="NYG57080.1"/>
    </source>
</evidence>
<dbReference type="Proteomes" id="UP000540656">
    <property type="component" value="Unassembled WGS sequence"/>
</dbReference>
<dbReference type="PANTHER" id="PTHR30055">
    <property type="entry name" value="HTH-TYPE TRANSCRIPTIONAL REGULATOR RUTR"/>
    <property type="match status" value="1"/>
</dbReference>
<dbReference type="InterPro" id="IPR050109">
    <property type="entry name" value="HTH-type_TetR-like_transc_reg"/>
</dbReference>
<organism evidence="7 8">
    <name type="scientific">Nocardioides daedukensis</name>
    <dbReference type="NCBI Taxonomy" id="634462"/>
    <lineage>
        <taxon>Bacteria</taxon>
        <taxon>Bacillati</taxon>
        <taxon>Actinomycetota</taxon>
        <taxon>Actinomycetes</taxon>
        <taxon>Propionibacteriales</taxon>
        <taxon>Nocardioidaceae</taxon>
        <taxon>Nocardioides</taxon>
    </lineage>
</organism>
<protein>
    <submittedName>
        <fullName evidence="7">AcrR family transcriptional regulator</fullName>
    </submittedName>
</protein>
<dbReference type="InterPro" id="IPR001647">
    <property type="entry name" value="HTH_TetR"/>
</dbReference>
<dbReference type="InterPro" id="IPR009057">
    <property type="entry name" value="Homeodomain-like_sf"/>
</dbReference>
<dbReference type="PROSITE" id="PS50977">
    <property type="entry name" value="HTH_TETR_2"/>
    <property type="match status" value="1"/>
</dbReference>
<dbReference type="SUPFAM" id="SSF46689">
    <property type="entry name" value="Homeodomain-like"/>
    <property type="match status" value="1"/>
</dbReference>
<dbReference type="InterPro" id="IPR004111">
    <property type="entry name" value="Repressor_TetR_C"/>
</dbReference>
<reference evidence="7 8" key="1">
    <citation type="submission" date="2020-07" db="EMBL/GenBank/DDBJ databases">
        <title>Sequencing the genomes of 1000 actinobacteria strains.</title>
        <authorList>
            <person name="Klenk H.-P."/>
        </authorList>
    </citation>
    <scope>NUCLEOTIDE SEQUENCE [LARGE SCALE GENOMIC DNA]</scope>
    <source>
        <strain evidence="7 8">DSM 23819</strain>
    </source>
</reference>
<keyword evidence="3" id="KW-0804">Transcription</keyword>
<dbReference type="SUPFAM" id="SSF48498">
    <property type="entry name" value="Tetracyclin repressor-like, C-terminal domain"/>
    <property type="match status" value="1"/>
</dbReference>
<dbReference type="InterPro" id="IPR036271">
    <property type="entry name" value="Tet_transcr_reg_TetR-rel_C_sf"/>
</dbReference>
<dbReference type="GO" id="GO:0003700">
    <property type="term" value="F:DNA-binding transcription factor activity"/>
    <property type="evidence" value="ECO:0007669"/>
    <property type="project" value="TreeGrafter"/>
</dbReference>
<evidence type="ECO:0000256" key="4">
    <source>
        <dbReference type="PROSITE-ProRule" id="PRU00335"/>
    </source>
</evidence>